<organism evidence="3 4">
    <name type="scientific">Planctomicrobium piriforme</name>
    <dbReference type="NCBI Taxonomy" id="1576369"/>
    <lineage>
        <taxon>Bacteria</taxon>
        <taxon>Pseudomonadati</taxon>
        <taxon>Planctomycetota</taxon>
        <taxon>Planctomycetia</taxon>
        <taxon>Planctomycetales</taxon>
        <taxon>Planctomycetaceae</taxon>
        <taxon>Planctomicrobium</taxon>
    </lineage>
</organism>
<reference evidence="4" key="1">
    <citation type="submission" date="2016-10" db="EMBL/GenBank/DDBJ databases">
        <authorList>
            <person name="Varghese N."/>
            <person name="Submissions S."/>
        </authorList>
    </citation>
    <scope>NUCLEOTIDE SEQUENCE [LARGE SCALE GENOMIC DNA]</scope>
    <source>
        <strain evidence="4">DSM 26348</strain>
    </source>
</reference>
<feature type="region of interest" description="Disordered" evidence="2">
    <location>
        <begin position="305"/>
        <end position="333"/>
    </location>
</feature>
<sequence>MQPPTPIAFCKRELDLIADDIHSRGPSRSARLKNEMSQRNTELDLEAQLAEKNDLILALTGQLEKAVNQLDRLRRSGADRIGHSSGDSSAAAANRDVSSRLTTALDDWTEFRPTERIERIESGIDRILEILAEQQSASTSPGQSASQADFWAETKARLLGDPSPSAASAAKPSVVPESVSAPVDDEPLDLSSLPPAPEAPQPVNDETDLASLIQGVETRDNYIQYLTTRLRLAESKKFVPVNWELLDRAPEKYRDRLESLEIVLRDHLRQAEIASSLERAVLARERAKLAHVKQNLEGQIKRLSTAAPAPVVREEEPGQKGDPDSRWKRLFSR</sequence>
<dbReference type="AlphaFoldDB" id="A0A1I3QSW7"/>
<feature type="coiled-coil region" evidence="1">
    <location>
        <begin position="33"/>
        <end position="76"/>
    </location>
</feature>
<feature type="region of interest" description="Disordered" evidence="2">
    <location>
        <begin position="161"/>
        <end position="205"/>
    </location>
</feature>
<dbReference type="Proteomes" id="UP000199518">
    <property type="component" value="Unassembled WGS sequence"/>
</dbReference>
<keyword evidence="4" id="KW-1185">Reference proteome</keyword>
<evidence type="ECO:0000313" key="3">
    <source>
        <dbReference type="EMBL" id="SFJ36187.1"/>
    </source>
</evidence>
<name>A0A1I3QSW7_9PLAN</name>
<evidence type="ECO:0000313" key="4">
    <source>
        <dbReference type="Proteomes" id="UP000199518"/>
    </source>
</evidence>
<feature type="compositionally biased region" description="Basic and acidic residues" evidence="2">
    <location>
        <begin position="312"/>
        <end position="327"/>
    </location>
</feature>
<evidence type="ECO:0000256" key="1">
    <source>
        <dbReference type="SAM" id="Coils"/>
    </source>
</evidence>
<gene>
    <name evidence="3" type="ORF">SAMN05421753_1197</name>
</gene>
<keyword evidence="1" id="KW-0175">Coiled coil</keyword>
<feature type="compositionally biased region" description="Low complexity" evidence="2">
    <location>
        <begin position="162"/>
        <end position="182"/>
    </location>
</feature>
<dbReference type="EMBL" id="FOQD01000019">
    <property type="protein sequence ID" value="SFJ36187.1"/>
    <property type="molecule type" value="Genomic_DNA"/>
</dbReference>
<proteinExistence type="predicted"/>
<accession>A0A1I3QSW7</accession>
<evidence type="ECO:0000256" key="2">
    <source>
        <dbReference type="SAM" id="MobiDB-lite"/>
    </source>
</evidence>
<protein>
    <submittedName>
        <fullName evidence="3">Uncharacterized protein</fullName>
    </submittedName>
</protein>